<dbReference type="EMBL" id="VZSY01000946">
    <property type="protein sequence ID" value="NXA13201.1"/>
    <property type="molecule type" value="Genomic_DNA"/>
</dbReference>
<keyword evidence="4" id="KW-1133">Transmembrane helix</keyword>
<evidence type="ECO:0000256" key="5">
    <source>
        <dbReference type="ARBA" id="ARBA00023136"/>
    </source>
</evidence>
<proteinExistence type="predicted"/>
<evidence type="ECO:0000256" key="2">
    <source>
        <dbReference type="ARBA" id="ARBA00022692"/>
    </source>
</evidence>
<evidence type="ECO:0000256" key="1">
    <source>
        <dbReference type="ARBA" id="ARBA00004479"/>
    </source>
</evidence>
<dbReference type="InterPro" id="IPR013783">
    <property type="entry name" value="Ig-like_fold"/>
</dbReference>
<dbReference type="InterPro" id="IPR040907">
    <property type="entry name" value="IL3Ra_N"/>
</dbReference>
<dbReference type="InterPro" id="IPR015321">
    <property type="entry name" value="TypeI_recpt_CBD"/>
</dbReference>
<comment type="subcellular location">
    <subcellularLocation>
        <location evidence="1">Membrane</location>
        <topology evidence="1">Single-pass type I membrane protein</topology>
    </subcellularLocation>
</comment>
<dbReference type="Proteomes" id="UP000589485">
    <property type="component" value="Unassembled WGS sequence"/>
</dbReference>
<feature type="non-terminal residue" evidence="10">
    <location>
        <position position="1"/>
    </location>
</feature>
<feature type="domain" description="IL-3 receptor alpha chain N-terminal" evidence="9">
    <location>
        <begin position="35"/>
        <end position="104"/>
    </location>
</feature>
<evidence type="ECO:0000256" key="3">
    <source>
        <dbReference type="ARBA" id="ARBA00022729"/>
    </source>
</evidence>
<comment type="caution">
    <text evidence="10">The sequence shown here is derived from an EMBL/GenBank/DDBJ whole genome shotgun (WGS) entry which is preliminary data.</text>
</comment>
<evidence type="ECO:0000256" key="7">
    <source>
        <dbReference type="ARBA" id="ARBA00023180"/>
    </source>
</evidence>
<evidence type="ECO:0000313" key="10">
    <source>
        <dbReference type="EMBL" id="NXA13201.1"/>
    </source>
</evidence>
<dbReference type="InterPro" id="IPR036116">
    <property type="entry name" value="FN3_sf"/>
</dbReference>
<name>A0A7K7TBJ3_9TYRA</name>
<keyword evidence="3" id="KW-0732">Signal</keyword>
<feature type="domain" description="Type I cytokine receptor cytokine-binding" evidence="8">
    <location>
        <begin position="120"/>
        <end position="154"/>
    </location>
</feature>
<dbReference type="Pfam" id="PF09240">
    <property type="entry name" value="IL6Ra-bind"/>
    <property type="match status" value="1"/>
</dbReference>
<dbReference type="OrthoDB" id="9835959at2759"/>
<evidence type="ECO:0000256" key="6">
    <source>
        <dbReference type="ARBA" id="ARBA00023170"/>
    </source>
</evidence>
<protein>
    <submittedName>
        <fullName evidence="10">CSF2R factor</fullName>
    </submittedName>
</protein>
<gene>
    <name evidence="10" type="primary">Csf2ra_1</name>
    <name evidence="10" type="ORF">SAPAEN_R02304</name>
</gene>
<evidence type="ECO:0000259" key="9">
    <source>
        <dbReference type="Pfam" id="PF18611"/>
    </source>
</evidence>
<feature type="non-terminal residue" evidence="10">
    <location>
        <position position="155"/>
    </location>
</feature>
<dbReference type="Gene3D" id="2.60.40.3850">
    <property type="match status" value="1"/>
</dbReference>
<organism evidence="10 11">
    <name type="scientific">Sapayoa aenigma</name>
    <name type="common">broad-billed sapayoa</name>
    <dbReference type="NCBI Taxonomy" id="239371"/>
    <lineage>
        <taxon>Eukaryota</taxon>
        <taxon>Metazoa</taxon>
        <taxon>Chordata</taxon>
        <taxon>Craniata</taxon>
        <taxon>Vertebrata</taxon>
        <taxon>Euteleostomi</taxon>
        <taxon>Archelosauria</taxon>
        <taxon>Archosauria</taxon>
        <taxon>Dinosauria</taxon>
        <taxon>Saurischia</taxon>
        <taxon>Theropoda</taxon>
        <taxon>Coelurosauria</taxon>
        <taxon>Aves</taxon>
        <taxon>Neognathae</taxon>
        <taxon>Neoaves</taxon>
        <taxon>Telluraves</taxon>
        <taxon>Australaves</taxon>
        <taxon>Passeriformes</taxon>
        <taxon>Tyrannidae</taxon>
        <taxon>Sapayoa</taxon>
    </lineage>
</organism>
<keyword evidence="6" id="KW-0675">Receptor</keyword>
<keyword evidence="7" id="KW-0325">Glycoprotein</keyword>
<keyword evidence="11" id="KW-1185">Reference proteome</keyword>
<keyword evidence="2" id="KW-0812">Transmembrane</keyword>
<evidence type="ECO:0000313" key="11">
    <source>
        <dbReference type="Proteomes" id="UP000589485"/>
    </source>
</evidence>
<accession>A0A7K7TBJ3</accession>
<reference evidence="10 11" key="1">
    <citation type="submission" date="2019-09" db="EMBL/GenBank/DDBJ databases">
        <title>Bird 10,000 Genomes (B10K) Project - Family phase.</title>
        <authorList>
            <person name="Zhang G."/>
        </authorList>
    </citation>
    <scope>NUCLEOTIDE SEQUENCE [LARGE SCALE GENOMIC DNA]</scope>
    <source>
        <strain evidence="10">B10K-DU-030-41</strain>
        <tissue evidence="10">Muscle</tissue>
    </source>
</reference>
<keyword evidence="5" id="KW-0472">Membrane</keyword>
<dbReference type="Gene3D" id="2.60.40.10">
    <property type="entry name" value="Immunoglobulins"/>
    <property type="match status" value="1"/>
</dbReference>
<dbReference type="GO" id="GO:0016020">
    <property type="term" value="C:membrane"/>
    <property type="evidence" value="ECO:0007669"/>
    <property type="project" value="UniProtKB-SubCell"/>
</dbReference>
<dbReference type="AlphaFoldDB" id="A0A7K7TBJ3"/>
<dbReference type="Pfam" id="PF18611">
    <property type="entry name" value="IL3Ra_N"/>
    <property type="match status" value="1"/>
</dbReference>
<evidence type="ECO:0000259" key="8">
    <source>
        <dbReference type="Pfam" id="PF09240"/>
    </source>
</evidence>
<evidence type="ECO:0000256" key="4">
    <source>
        <dbReference type="ARBA" id="ARBA00022989"/>
    </source>
</evidence>
<sequence>LKTDRYYTLHSTKAIASPYRTYAVTISAEGQESPITNMNVDMRKMELSWESSKNFSTYNCTIIKRDMEIIEKEVNSTLCTFPVDTPLHKGLFFIIEVPKTNISKKCTFLPGGMNGSAIENFSCVIYNVFLMNCTWQAGRDAPADTQYFLYWQNSR</sequence>
<dbReference type="SUPFAM" id="SSF49265">
    <property type="entry name" value="Fibronectin type III"/>
    <property type="match status" value="1"/>
</dbReference>